<dbReference type="GO" id="GO:0008782">
    <property type="term" value="F:adenosylhomocysteine nucleosidase activity"/>
    <property type="evidence" value="ECO:0007669"/>
    <property type="project" value="TreeGrafter"/>
</dbReference>
<dbReference type="Proteomes" id="UP000292855">
    <property type="component" value="Unassembled WGS sequence"/>
</dbReference>
<name>A0A4Q6XU37_9SPHI</name>
<proteinExistence type="predicted"/>
<evidence type="ECO:0000259" key="1">
    <source>
        <dbReference type="Pfam" id="PF01048"/>
    </source>
</evidence>
<protein>
    <submittedName>
        <fullName evidence="2">Futalosine hydrolase</fullName>
    </submittedName>
</protein>
<dbReference type="Gene3D" id="3.40.50.1580">
    <property type="entry name" value="Nucleoside phosphorylase domain"/>
    <property type="match status" value="1"/>
</dbReference>
<dbReference type="InterPro" id="IPR000845">
    <property type="entry name" value="Nucleoside_phosphorylase_d"/>
</dbReference>
<dbReference type="PANTHER" id="PTHR46832:SF2">
    <property type="entry name" value="FUTALOSINE HYDROLASE"/>
    <property type="match status" value="1"/>
</dbReference>
<gene>
    <name evidence="2" type="ORF">EWE74_14635</name>
</gene>
<dbReference type="PANTHER" id="PTHR46832">
    <property type="entry name" value="5'-METHYLTHIOADENOSINE/S-ADENOSYLHOMOCYSTEINE NUCLEOSIDASE"/>
    <property type="match status" value="1"/>
</dbReference>
<dbReference type="InterPro" id="IPR035994">
    <property type="entry name" value="Nucleoside_phosphorylase_sf"/>
</dbReference>
<sequence length="207" mass="23404">MKVLVVAATLEEIKPSLPFLEEKHIMYLITGVGMVATTYALTKFLQQHKVDLLLHAGIGGILDPSARLGDIYQIYTDEIFGLGADDNGSFIPIEELGFGKRIYTEKPPAHIQLPKINKAQGITVNNAHGAAENIMRLQQQYQKPLIESMEGASAFFVAEQEEINCLQFRAVSNYIEPRRRDTWEIGLAVKNLNIFLQRFLNYFNHVR</sequence>
<keyword evidence="2" id="KW-0378">Hydrolase</keyword>
<dbReference type="AlphaFoldDB" id="A0A4Q6XU37"/>
<dbReference type="GO" id="GO:0008930">
    <property type="term" value="F:methylthioadenosine nucleosidase activity"/>
    <property type="evidence" value="ECO:0007669"/>
    <property type="project" value="TreeGrafter"/>
</dbReference>
<evidence type="ECO:0000313" key="3">
    <source>
        <dbReference type="Proteomes" id="UP000292855"/>
    </source>
</evidence>
<dbReference type="GO" id="GO:0019284">
    <property type="term" value="P:L-methionine salvage from S-adenosylmethionine"/>
    <property type="evidence" value="ECO:0007669"/>
    <property type="project" value="TreeGrafter"/>
</dbReference>
<evidence type="ECO:0000313" key="2">
    <source>
        <dbReference type="EMBL" id="RZF60339.1"/>
    </source>
</evidence>
<dbReference type="EMBL" id="SGIT01000002">
    <property type="protein sequence ID" value="RZF60339.1"/>
    <property type="molecule type" value="Genomic_DNA"/>
</dbReference>
<keyword evidence="3" id="KW-1185">Reference proteome</keyword>
<dbReference type="OrthoDB" id="9788270at2"/>
<reference evidence="2 3" key="1">
    <citation type="submission" date="2019-02" db="EMBL/GenBank/DDBJ databases">
        <authorList>
            <person name="Li Y."/>
        </authorList>
    </citation>
    <scope>NUCLEOTIDE SEQUENCE [LARGE SCALE GENOMIC DNA]</scope>
    <source>
        <strain evidence="2 3">30C10-4-7</strain>
    </source>
</reference>
<dbReference type="RefSeq" id="WP_130142255.1">
    <property type="nucleotide sequence ID" value="NZ_SGIT01000002.1"/>
</dbReference>
<comment type="caution">
    <text evidence="2">The sequence shown here is derived from an EMBL/GenBank/DDBJ whole genome shotgun (WGS) entry which is preliminary data.</text>
</comment>
<feature type="domain" description="Nucleoside phosphorylase" evidence="1">
    <location>
        <begin position="22"/>
        <end position="199"/>
    </location>
</feature>
<dbReference type="Pfam" id="PF01048">
    <property type="entry name" value="PNP_UDP_1"/>
    <property type="match status" value="1"/>
</dbReference>
<dbReference type="SUPFAM" id="SSF53167">
    <property type="entry name" value="Purine and uridine phosphorylases"/>
    <property type="match status" value="1"/>
</dbReference>
<dbReference type="GO" id="GO:0005829">
    <property type="term" value="C:cytosol"/>
    <property type="evidence" value="ECO:0007669"/>
    <property type="project" value="TreeGrafter"/>
</dbReference>
<accession>A0A4Q6XU37</accession>
<organism evidence="2 3">
    <name type="scientific">Sphingobacterium corticibacterium</name>
    <dbReference type="NCBI Taxonomy" id="2484746"/>
    <lineage>
        <taxon>Bacteria</taxon>
        <taxon>Pseudomonadati</taxon>
        <taxon>Bacteroidota</taxon>
        <taxon>Sphingobacteriia</taxon>
        <taxon>Sphingobacteriales</taxon>
        <taxon>Sphingobacteriaceae</taxon>
        <taxon>Sphingobacterium</taxon>
    </lineage>
</organism>
<dbReference type="GO" id="GO:0009116">
    <property type="term" value="P:nucleoside metabolic process"/>
    <property type="evidence" value="ECO:0007669"/>
    <property type="project" value="InterPro"/>
</dbReference>